<dbReference type="InterPro" id="IPR003647">
    <property type="entry name" value="Intron_nuc_1_rpt"/>
</dbReference>
<accession>A0A6C0KV44</accession>
<dbReference type="SMART" id="SM00497">
    <property type="entry name" value="IENR1"/>
    <property type="match status" value="3"/>
</dbReference>
<name>A0A6C0KV44_9ZZZZ</name>
<reference evidence="1" key="1">
    <citation type="journal article" date="2020" name="Nature">
        <title>Giant virus diversity and host interactions through global metagenomics.</title>
        <authorList>
            <person name="Schulz F."/>
            <person name="Roux S."/>
            <person name="Paez-Espino D."/>
            <person name="Jungbluth S."/>
            <person name="Walsh D.A."/>
            <person name="Denef V.J."/>
            <person name="McMahon K.D."/>
            <person name="Konstantinidis K.T."/>
            <person name="Eloe-Fadrosh E.A."/>
            <person name="Kyrpides N.C."/>
            <person name="Woyke T."/>
        </authorList>
    </citation>
    <scope>NUCLEOTIDE SEQUENCE</scope>
    <source>
        <strain evidence="1">GVMAG-S-3300013094-100</strain>
    </source>
</reference>
<sequence>MDKIIIKLVPDDSVKNNNKPSIVIKTAIYFIIIGKNNGNINLEIHTTDDIEIENRNKIISYYVCVDKVNAFADFLRKHPIFLAAKQDTDSYIFSAEIYKKVISLCKKQHKFYINRVAGAGAGGVAGAEDPVIVKESTYENECCDCCDNNDEKNCRETFGDVAECVPKQININRGNKIQKYSIEGELLKTYIGIRDATRDASISDTTLKSAIINKTIYAGHRWLYLDRGMDDATVQDIGESVKVNTPKNAFVAMLDIDKTRIVSVFQNQKEASIARKLKSSSAIYQSITRGNLSSGHYFKYYDDCSDDMKTAFINSGGIMPSPHVNKGVGVKQIDYMTGEVIKEYPSILDVQKTFQISSKCIKKAIATGEVIKGFKWEF</sequence>
<proteinExistence type="predicted"/>
<protein>
    <recommendedName>
        <fullName evidence="2">Nuclease-associated modular DNA-binding 1 domain-containing protein</fullName>
    </recommendedName>
</protein>
<organism evidence="1">
    <name type="scientific">viral metagenome</name>
    <dbReference type="NCBI Taxonomy" id="1070528"/>
    <lineage>
        <taxon>unclassified sequences</taxon>
        <taxon>metagenomes</taxon>
        <taxon>organismal metagenomes</taxon>
    </lineage>
</organism>
<evidence type="ECO:0000313" key="1">
    <source>
        <dbReference type="EMBL" id="QHU21123.1"/>
    </source>
</evidence>
<evidence type="ECO:0008006" key="2">
    <source>
        <dbReference type="Google" id="ProtNLM"/>
    </source>
</evidence>
<dbReference type="AlphaFoldDB" id="A0A6C0KV44"/>
<dbReference type="EMBL" id="MN740979">
    <property type="protein sequence ID" value="QHU21123.1"/>
    <property type="molecule type" value="Genomic_DNA"/>
</dbReference>